<evidence type="ECO:0000313" key="13">
    <source>
        <dbReference type="Proteomes" id="UP000194154"/>
    </source>
</evidence>
<dbReference type="Pfam" id="PF00528">
    <property type="entry name" value="BPD_transp_1"/>
    <property type="match status" value="1"/>
</dbReference>
<evidence type="ECO:0000256" key="9">
    <source>
        <dbReference type="ARBA" id="ARBA00023136"/>
    </source>
</evidence>
<dbReference type="InterPro" id="IPR000515">
    <property type="entry name" value="MetI-like"/>
</dbReference>
<evidence type="ECO:0000256" key="1">
    <source>
        <dbReference type="ARBA" id="ARBA00004429"/>
    </source>
</evidence>
<dbReference type="AlphaFoldDB" id="A0A1W7A999"/>
<evidence type="ECO:0000256" key="10">
    <source>
        <dbReference type="RuleBase" id="RU363032"/>
    </source>
</evidence>
<keyword evidence="5" id="KW-0533">Nickel</keyword>
<evidence type="ECO:0000256" key="3">
    <source>
        <dbReference type="ARBA" id="ARBA00022475"/>
    </source>
</evidence>
<dbReference type="EMBL" id="CP021059">
    <property type="protein sequence ID" value="ARQ06192.1"/>
    <property type="molecule type" value="Genomic_DNA"/>
</dbReference>
<feature type="transmembrane region" description="Helical" evidence="10">
    <location>
        <begin position="7"/>
        <end position="29"/>
    </location>
</feature>
<gene>
    <name evidence="12" type="primary">modB_2</name>
    <name evidence="12" type="ORF">MCCS_05410</name>
</gene>
<proteinExistence type="inferred from homology"/>
<dbReference type="GO" id="GO:0055085">
    <property type="term" value="P:transmembrane transport"/>
    <property type="evidence" value="ECO:0007669"/>
    <property type="project" value="InterPro"/>
</dbReference>
<evidence type="ECO:0000256" key="4">
    <source>
        <dbReference type="ARBA" id="ARBA00022519"/>
    </source>
</evidence>
<keyword evidence="8" id="KW-0406">Ion transport</keyword>
<dbReference type="OrthoDB" id="9782004at2"/>
<protein>
    <submittedName>
        <fullName evidence="12">Molybdenum transport system permease protein ModB</fullName>
    </submittedName>
</protein>
<comment type="similarity">
    <text evidence="10">Belongs to the binding-protein-dependent transport system permease family.</text>
</comment>
<dbReference type="PROSITE" id="PS50928">
    <property type="entry name" value="ABC_TM1"/>
    <property type="match status" value="1"/>
</dbReference>
<feature type="transmembrane region" description="Helical" evidence="10">
    <location>
        <begin position="122"/>
        <end position="143"/>
    </location>
</feature>
<dbReference type="Proteomes" id="UP000194154">
    <property type="component" value="Chromosome"/>
</dbReference>
<keyword evidence="7 10" id="KW-1133">Transmembrane helix</keyword>
<evidence type="ECO:0000313" key="12">
    <source>
        <dbReference type="EMBL" id="ARQ06192.1"/>
    </source>
</evidence>
<dbReference type="RefSeq" id="WP_086041876.1">
    <property type="nucleotide sequence ID" value="NZ_CBCRZA010000001.1"/>
</dbReference>
<keyword evidence="8" id="KW-0921">Nickel transport</keyword>
<dbReference type="GO" id="GO:0015675">
    <property type="term" value="P:nickel cation transport"/>
    <property type="evidence" value="ECO:0007669"/>
    <property type="project" value="UniProtKB-KW"/>
</dbReference>
<dbReference type="GeneID" id="35294682"/>
<name>A0A1W7A999_9STAP</name>
<keyword evidence="3" id="KW-1003">Cell membrane</keyword>
<evidence type="ECO:0000256" key="5">
    <source>
        <dbReference type="ARBA" id="ARBA00022596"/>
    </source>
</evidence>
<dbReference type="InterPro" id="IPR035906">
    <property type="entry name" value="MetI-like_sf"/>
</dbReference>
<evidence type="ECO:0000256" key="8">
    <source>
        <dbReference type="ARBA" id="ARBA00023112"/>
    </source>
</evidence>
<keyword evidence="13" id="KW-1185">Reference proteome</keyword>
<evidence type="ECO:0000256" key="6">
    <source>
        <dbReference type="ARBA" id="ARBA00022692"/>
    </source>
</evidence>
<evidence type="ECO:0000259" key="11">
    <source>
        <dbReference type="PROSITE" id="PS50928"/>
    </source>
</evidence>
<dbReference type="Gene3D" id="1.10.3720.10">
    <property type="entry name" value="MetI-like"/>
    <property type="match status" value="1"/>
</dbReference>
<feature type="transmembrane region" description="Helical" evidence="10">
    <location>
        <begin position="95"/>
        <end position="116"/>
    </location>
</feature>
<dbReference type="PANTHER" id="PTHR43357:SF4">
    <property type="entry name" value="INNER MEMBRANE ABC TRANSPORTER PERMEASE PROTEIN YDCV"/>
    <property type="match status" value="1"/>
</dbReference>
<organism evidence="12 13">
    <name type="scientific">Macrococcoides canis</name>
    <dbReference type="NCBI Taxonomy" id="1855823"/>
    <lineage>
        <taxon>Bacteria</taxon>
        <taxon>Bacillati</taxon>
        <taxon>Bacillota</taxon>
        <taxon>Bacilli</taxon>
        <taxon>Bacillales</taxon>
        <taxon>Staphylococcaceae</taxon>
        <taxon>Macrococcoides</taxon>
    </lineage>
</organism>
<keyword evidence="6 10" id="KW-0812">Transmembrane</keyword>
<keyword evidence="9 10" id="KW-0472">Membrane</keyword>
<comment type="subcellular location">
    <subcellularLocation>
        <location evidence="1">Cell inner membrane</location>
        <topology evidence="1">Multi-pass membrane protein</topology>
    </subcellularLocation>
    <subcellularLocation>
        <location evidence="10">Cell membrane</location>
        <topology evidence="10">Multi-pass membrane protein</topology>
    </subcellularLocation>
</comment>
<accession>A0A1W7A999</accession>
<feature type="domain" description="ABC transmembrane type-1" evidence="11">
    <location>
        <begin position="60"/>
        <end position="247"/>
    </location>
</feature>
<feature type="transmembrane region" description="Helical" evidence="10">
    <location>
        <begin position="181"/>
        <end position="207"/>
    </location>
</feature>
<dbReference type="GO" id="GO:0005886">
    <property type="term" value="C:plasma membrane"/>
    <property type="evidence" value="ECO:0007669"/>
    <property type="project" value="UniProtKB-SubCell"/>
</dbReference>
<dbReference type="STRING" id="1855823.MCCS_05410"/>
<dbReference type="KEGG" id="mcak:MCCS_05410"/>
<sequence length="264" mass="29283">MKSVVKNLSLIFICLYLAVPLFATFLYSISTDWSRSILPEGITFKWYGELFTNGDFLQSMINSLVLVGGVTIAAVIIMVPAVYGIVLYFPKLERFIKWAIIGVYTMPGIISSVGLLKAYANSSIPMVFVVAGAYLVSILPFMYQGIRNNMRNINVVQLVEAAEILGATKMQAFQKIILPNILPGVIVSALLSFSLLFGEFVMINILLGSNFKTVQIFLMENLQKNGHLSSAIVTCYFILLAVVTFIILKLTMHKGVKKHELHSN</sequence>
<feature type="transmembrane region" description="Helical" evidence="10">
    <location>
        <begin position="64"/>
        <end position="88"/>
    </location>
</feature>
<reference evidence="12 13" key="1">
    <citation type="journal article" date="2017" name="Int. J. Syst. Evol. Microbiol.">
        <title>Macrococcus canis sp. nov., a skin bacterium associated with infections in dogs.</title>
        <authorList>
            <person name="Gobeli Brawand S."/>
            <person name="Cotting K."/>
            <person name="Gomez-Sanz E."/>
            <person name="Collaud A."/>
            <person name="Thomann A."/>
            <person name="Brodard I."/>
            <person name="Rodriguez-Campos S."/>
            <person name="Strauss C."/>
            <person name="Perreten V."/>
        </authorList>
    </citation>
    <scope>NUCLEOTIDE SEQUENCE [LARGE SCALE GENOMIC DNA]</scope>
    <source>
        <strain evidence="12 13">KM45013</strain>
    </source>
</reference>
<evidence type="ECO:0000256" key="2">
    <source>
        <dbReference type="ARBA" id="ARBA00022448"/>
    </source>
</evidence>
<evidence type="ECO:0000256" key="7">
    <source>
        <dbReference type="ARBA" id="ARBA00022989"/>
    </source>
</evidence>
<feature type="transmembrane region" description="Helical" evidence="10">
    <location>
        <begin position="227"/>
        <end position="248"/>
    </location>
</feature>
<dbReference type="CDD" id="cd06261">
    <property type="entry name" value="TM_PBP2"/>
    <property type="match status" value="1"/>
</dbReference>
<dbReference type="SUPFAM" id="SSF161098">
    <property type="entry name" value="MetI-like"/>
    <property type="match status" value="1"/>
</dbReference>
<dbReference type="PANTHER" id="PTHR43357">
    <property type="entry name" value="INNER MEMBRANE ABC TRANSPORTER PERMEASE PROTEIN YDCV"/>
    <property type="match status" value="1"/>
</dbReference>
<keyword evidence="4" id="KW-0997">Cell inner membrane</keyword>
<keyword evidence="2 10" id="KW-0813">Transport</keyword>